<organism evidence="2 3">
    <name type="scientific">Acinetobacter pragensis</name>
    <dbReference type="NCBI Taxonomy" id="1806892"/>
    <lineage>
        <taxon>Bacteria</taxon>
        <taxon>Pseudomonadati</taxon>
        <taxon>Pseudomonadota</taxon>
        <taxon>Gammaproteobacteria</taxon>
        <taxon>Moraxellales</taxon>
        <taxon>Moraxellaceae</taxon>
        <taxon>Acinetobacter</taxon>
    </lineage>
</organism>
<dbReference type="Pfam" id="PF03891">
    <property type="entry name" value="DUF333"/>
    <property type="match status" value="1"/>
</dbReference>
<evidence type="ECO:0000313" key="2">
    <source>
        <dbReference type="EMBL" id="KYQ70912.1"/>
    </source>
</evidence>
<dbReference type="STRING" id="1806892.AZH43_16650"/>
<proteinExistence type="predicted"/>
<evidence type="ECO:0000313" key="3">
    <source>
        <dbReference type="Proteomes" id="UP000076276"/>
    </source>
</evidence>
<dbReference type="PROSITE" id="PS51257">
    <property type="entry name" value="PROKAR_LIPOPROTEIN"/>
    <property type="match status" value="1"/>
</dbReference>
<accession>A0A151XYN3</accession>
<dbReference type="AlphaFoldDB" id="A0A151XYN3"/>
<dbReference type="Pfam" id="PF11720">
    <property type="entry name" value="Inhibitor_I78"/>
    <property type="match status" value="1"/>
</dbReference>
<gene>
    <name evidence="2" type="ORF">AZH43_16650</name>
</gene>
<name>A0A151XYN3_9GAMM</name>
<dbReference type="PANTHER" id="PTHR38008">
    <property type="entry name" value="HEMOLYSIN-RELATED"/>
    <property type="match status" value="1"/>
</dbReference>
<evidence type="ECO:0000256" key="1">
    <source>
        <dbReference type="SAM" id="SignalP"/>
    </source>
</evidence>
<feature type="chain" id="PRO_5007592043" evidence="1">
    <location>
        <begin position="22"/>
        <end position="145"/>
    </location>
</feature>
<dbReference type="InterPro" id="IPR021719">
    <property type="entry name" value="Prot_inh_I78"/>
</dbReference>
<dbReference type="Gene3D" id="3.30.10.10">
    <property type="entry name" value="Trypsin Inhibitor V, subunit A"/>
    <property type="match status" value="1"/>
</dbReference>
<comment type="caution">
    <text evidence="2">The sequence shown here is derived from an EMBL/GenBank/DDBJ whole genome shotgun (WGS) entry which is preliminary data.</text>
</comment>
<dbReference type="Proteomes" id="UP000076276">
    <property type="component" value="Unassembled WGS sequence"/>
</dbReference>
<keyword evidence="3" id="KW-1185">Reference proteome</keyword>
<dbReference type="InterPro" id="IPR005590">
    <property type="entry name" value="DUF333"/>
</dbReference>
<sequence length="145" mass="15779">MKKIILLAIAASALSACTSMSTPNDHQAKVGMANPASQYCAEQGGKIEIKDEKNGQVGYCRLANGNIVEEWEFFRSNQSPLCLPEQAQKLIGQSGLSDSQIKQLTQAEIVRRVAPGQPVTMNYRDNRITVTEQPVTLKIIQASCG</sequence>
<dbReference type="EMBL" id="LUAW01000038">
    <property type="protein sequence ID" value="KYQ70912.1"/>
    <property type="molecule type" value="Genomic_DNA"/>
</dbReference>
<dbReference type="PANTHER" id="PTHR38008:SF2">
    <property type="entry name" value="HEMOLYSIN"/>
    <property type="match status" value="1"/>
</dbReference>
<dbReference type="RefSeq" id="WP_067671044.1">
    <property type="nucleotide sequence ID" value="NZ_CBCSIK010000010.1"/>
</dbReference>
<dbReference type="OrthoDB" id="148878at2"/>
<protein>
    <submittedName>
        <fullName evidence="2">Hemolysin</fullName>
    </submittedName>
</protein>
<feature type="signal peptide" evidence="1">
    <location>
        <begin position="1"/>
        <end position="21"/>
    </location>
</feature>
<keyword evidence="1" id="KW-0732">Signal</keyword>
<reference evidence="2 3" key="1">
    <citation type="submission" date="2016-03" db="EMBL/GenBank/DDBJ databases">
        <title>Acinetobacter genomospecies 28 strain ANC 4149.</title>
        <authorList>
            <person name="Radolfova-Krizova L."/>
            <person name="Nemec A."/>
        </authorList>
    </citation>
    <scope>NUCLEOTIDE SEQUENCE [LARGE SCALE GENOMIC DNA]</scope>
    <source>
        <strain evidence="2 3">ANC 4149</strain>
    </source>
</reference>